<feature type="active site" description="Proton donor" evidence="13">
    <location>
        <position position="379"/>
    </location>
</feature>
<evidence type="ECO:0000256" key="5">
    <source>
        <dbReference type="ARBA" id="ARBA00022801"/>
    </source>
</evidence>
<keyword evidence="10 15" id="KW-0472">Membrane</keyword>
<evidence type="ECO:0000256" key="9">
    <source>
        <dbReference type="ARBA" id="ARBA00023049"/>
    </source>
</evidence>
<keyword evidence="3 15" id="KW-0812">Transmembrane</keyword>
<dbReference type="PANTHER" id="PTHR10120">
    <property type="entry name" value="CAAX PRENYL PROTEASE 1"/>
    <property type="match status" value="1"/>
</dbReference>
<dbReference type="GO" id="GO:0005789">
    <property type="term" value="C:endoplasmic reticulum membrane"/>
    <property type="evidence" value="ECO:0007669"/>
    <property type="project" value="UniProtKB-SubCell"/>
</dbReference>
<keyword evidence="2 15" id="KW-0645">Protease</keyword>
<dbReference type="EMBL" id="JBANMG010000004">
    <property type="protein sequence ID" value="KAK6954726.1"/>
    <property type="molecule type" value="Genomic_DNA"/>
</dbReference>
<keyword evidence="8 15" id="KW-1133">Transmembrane helix</keyword>
<protein>
    <recommendedName>
        <fullName evidence="15">CAAX prenyl protease</fullName>
        <ecNumber evidence="15">3.4.24.84</ecNumber>
    </recommendedName>
</protein>
<feature type="region of interest" description="Disordered" evidence="16">
    <location>
        <begin position="435"/>
        <end position="456"/>
    </location>
</feature>
<keyword evidence="7 14" id="KW-0862">Zinc</keyword>
<feature type="binding site" evidence="14">
    <location>
        <position position="296"/>
    </location>
    <ligand>
        <name>Zn(2+)</name>
        <dbReference type="ChEBI" id="CHEBI:29105"/>
        <note>catalytic</note>
    </ligand>
</feature>
<dbReference type="EC" id="3.4.24.84" evidence="15"/>
<dbReference type="CDD" id="cd07343">
    <property type="entry name" value="M48A_Zmpste24p_like"/>
    <property type="match status" value="1"/>
</dbReference>
<evidence type="ECO:0000256" key="12">
    <source>
        <dbReference type="ARBA" id="ARBA00060927"/>
    </source>
</evidence>
<feature type="domain" description="Peptidase M48" evidence="17">
    <location>
        <begin position="226"/>
        <end position="430"/>
    </location>
</feature>
<feature type="active site" evidence="13">
    <location>
        <position position="297"/>
    </location>
</feature>
<keyword evidence="5 15" id="KW-0378">Hydrolase</keyword>
<keyword evidence="4 14" id="KW-0479">Metal-binding</keyword>
<feature type="transmembrane region" description="Helical" evidence="15">
    <location>
        <begin position="168"/>
        <end position="187"/>
    </location>
</feature>
<evidence type="ECO:0000256" key="13">
    <source>
        <dbReference type="PIRSR" id="PIRSR627057-1"/>
    </source>
</evidence>
<comment type="caution">
    <text evidence="19">The sequence shown here is derived from an EMBL/GenBank/DDBJ whole genome shotgun (WGS) entry which is preliminary data.</text>
</comment>
<keyword evidence="9 15" id="KW-0482">Metalloprotease</keyword>
<feature type="compositionally biased region" description="Basic and acidic residues" evidence="16">
    <location>
        <begin position="437"/>
        <end position="456"/>
    </location>
</feature>
<feature type="binding site" evidence="14">
    <location>
        <position position="300"/>
    </location>
    <ligand>
        <name>Zn(2+)</name>
        <dbReference type="ChEBI" id="CHEBI:29105"/>
        <note>catalytic</note>
    </ligand>
</feature>
<comment type="subcellular location">
    <subcellularLocation>
        <location evidence="1 15">Endoplasmic reticulum membrane</location>
        <topology evidence="1 15">Multi-pass membrane protein</topology>
    </subcellularLocation>
</comment>
<evidence type="ECO:0000256" key="7">
    <source>
        <dbReference type="ARBA" id="ARBA00022833"/>
    </source>
</evidence>
<evidence type="ECO:0000256" key="2">
    <source>
        <dbReference type="ARBA" id="ARBA00022670"/>
    </source>
</evidence>
<feature type="transmembrane region" description="Helical" evidence="15">
    <location>
        <begin position="199"/>
        <end position="221"/>
    </location>
</feature>
<evidence type="ECO:0000256" key="1">
    <source>
        <dbReference type="ARBA" id="ARBA00004477"/>
    </source>
</evidence>
<dbReference type="Pfam" id="PF16491">
    <property type="entry name" value="Peptidase_M48_N"/>
    <property type="match status" value="1"/>
</dbReference>
<feature type="transmembrane region" description="Helical" evidence="15">
    <location>
        <begin position="122"/>
        <end position="147"/>
    </location>
</feature>
<dbReference type="AlphaFoldDB" id="A0AAX6MQE5"/>
<gene>
    <name evidence="19" type="ORF">Daesc_004695</name>
</gene>
<comment type="function">
    <text evidence="15">Proteolytically removes the C-terminal three residues of farnesylated proteins.</text>
</comment>
<feature type="transmembrane region" description="Helical" evidence="15">
    <location>
        <begin position="309"/>
        <end position="328"/>
    </location>
</feature>
<accession>A0AAX6MQE5</accession>
<dbReference type="FunFam" id="3.30.2010.10:FF:000002">
    <property type="entry name" value="CAAX prenyl protease"/>
    <property type="match status" value="1"/>
</dbReference>
<dbReference type="Gene3D" id="3.30.2010.10">
    <property type="entry name" value="Metalloproteases ('zincins'), catalytic domain"/>
    <property type="match status" value="1"/>
</dbReference>
<proteinExistence type="inferred from homology"/>
<evidence type="ECO:0000256" key="6">
    <source>
        <dbReference type="ARBA" id="ARBA00022824"/>
    </source>
</evidence>
<evidence type="ECO:0000256" key="3">
    <source>
        <dbReference type="ARBA" id="ARBA00022692"/>
    </source>
</evidence>
<name>A0AAX6MQE5_9PEZI</name>
<evidence type="ECO:0000256" key="14">
    <source>
        <dbReference type="PIRSR" id="PIRSR627057-2"/>
    </source>
</evidence>
<sequence>MDILQRLARFLDRPLFPWKKLIIGFSVAQYLFEEFLSLRQYGVLKKTKPPKVLEKEVSQDVYDKSQEYGRAKAKFGFVKGLWGQIQNIAFIHFDVLPKLWSWTGGLLRFAPARFTGEISHSIVFVLTFILIQQVLSLPANIYHTFVLEEKFGFNKQTPKLFITDMIKSNLLAFVIAPPVLAGFLAIVKKTGTQFVTYLWLFTAVLQVFMITVYPIFILPLFNKLSPLEEGKLKTETEALAKKLNFPLHELFVIDGSKRSAHSNAYFFGLPWKKHIVIYDTLIEKSSPEEVVAVLAHELGHWSLGHTTRLFGISQINVFYIFSLFSVFINNNSLYADFGFTKEHPIIIGFILFSDALAPMDLVIKLLMNIMSRKFEFQADAFARNLGYQAELASSLIKLQIQNLSTMDADPLYASYHFSHPILSERLKALEWTPTEKVANEKKEDEDTAEKASGREL</sequence>
<dbReference type="GO" id="GO:0046872">
    <property type="term" value="F:metal ion binding"/>
    <property type="evidence" value="ECO:0007669"/>
    <property type="project" value="UniProtKB-UniRule"/>
</dbReference>
<dbReference type="InterPro" id="IPR032456">
    <property type="entry name" value="Peptidase_M48_N"/>
</dbReference>
<comment type="cofactor">
    <cofactor evidence="14 15">
        <name>Zn(2+)</name>
        <dbReference type="ChEBI" id="CHEBI:29105"/>
    </cofactor>
    <text evidence="14 15">Binds 1 zinc ion per subunit.</text>
</comment>
<dbReference type="Pfam" id="PF01435">
    <property type="entry name" value="Peptidase_M48"/>
    <property type="match status" value="1"/>
</dbReference>
<evidence type="ECO:0000256" key="4">
    <source>
        <dbReference type="ARBA" id="ARBA00022723"/>
    </source>
</evidence>
<organism evidence="19 20">
    <name type="scientific">Daldinia eschscholtzii</name>
    <dbReference type="NCBI Taxonomy" id="292717"/>
    <lineage>
        <taxon>Eukaryota</taxon>
        <taxon>Fungi</taxon>
        <taxon>Dikarya</taxon>
        <taxon>Ascomycota</taxon>
        <taxon>Pezizomycotina</taxon>
        <taxon>Sordariomycetes</taxon>
        <taxon>Xylariomycetidae</taxon>
        <taxon>Xylariales</taxon>
        <taxon>Hypoxylaceae</taxon>
        <taxon>Daldinia</taxon>
    </lineage>
</organism>
<dbReference type="InterPro" id="IPR001915">
    <property type="entry name" value="Peptidase_M48"/>
</dbReference>
<comment type="similarity">
    <text evidence="12 15">Belongs to the peptidase M48A family.</text>
</comment>
<evidence type="ECO:0000313" key="20">
    <source>
        <dbReference type="Proteomes" id="UP001369815"/>
    </source>
</evidence>
<evidence type="ECO:0000256" key="11">
    <source>
        <dbReference type="ARBA" id="ARBA00044456"/>
    </source>
</evidence>
<keyword evidence="20" id="KW-1185">Reference proteome</keyword>
<evidence type="ECO:0000256" key="8">
    <source>
        <dbReference type="ARBA" id="ARBA00022989"/>
    </source>
</evidence>
<evidence type="ECO:0000256" key="16">
    <source>
        <dbReference type="SAM" id="MobiDB-lite"/>
    </source>
</evidence>
<evidence type="ECO:0000256" key="10">
    <source>
        <dbReference type="ARBA" id="ARBA00023136"/>
    </source>
</evidence>
<dbReference type="Proteomes" id="UP001369815">
    <property type="component" value="Unassembled WGS sequence"/>
</dbReference>
<keyword evidence="6 15" id="KW-0256">Endoplasmic reticulum</keyword>
<dbReference type="InterPro" id="IPR027057">
    <property type="entry name" value="CAXX_Prtase_1"/>
</dbReference>
<feature type="transmembrane region" description="Helical" evidence="15">
    <location>
        <begin position="343"/>
        <end position="363"/>
    </location>
</feature>
<evidence type="ECO:0000259" key="18">
    <source>
        <dbReference type="Pfam" id="PF16491"/>
    </source>
</evidence>
<reference evidence="19 20" key="1">
    <citation type="journal article" date="2024" name="Front Chem Biol">
        <title>Unveiling the potential of Daldinia eschscholtzii MFLUCC 19-0629 through bioactivity and bioinformatics studies for enhanced sustainable agriculture production.</title>
        <authorList>
            <person name="Brooks S."/>
            <person name="Weaver J.A."/>
            <person name="Klomchit A."/>
            <person name="Alharthi S.A."/>
            <person name="Onlamun T."/>
            <person name="Nurani R."/>
            <person name="Vong T.K."/>
            <person name="Alberti F."/>
            <person name="Greco C."/>
        </authorList>
    </citation>
    <scope>NUCLEOTIDE SEQUENCE [LARGE SCALE GENOMIC DNA]</scope>
    <source>
        <strain evidence="19">MFLUCC 19-0629</strain>
    </source>
</reference>
<dbReference type="GO" id="GO:0004222">
    <property type="term" value="F:metalloendopeptidase activity"/>
    <property type="evidence" value="ECO:0007669"/>
    <property type="project" value="UniProtKB-UniRule"/>
</dbReference>
<dbReference type="GO" id="GO:0071586">
    <property type="term" value="P:CAAX-box protein processing"/>
    <property type="evidence" value="ECO:0007669"/>
    <property type="project" value="UniProtKB-UniRule"/>
</dbReference>
<feature type="binding site" evidence="14">
    <location>
        <position position="375"/>
    </location>
    <ligand>
        <name>Zn(2+)</name>
        <dbReference type="ChEBI" id="CHEBI:29105"/>
        <note>catalytic</note>
    </ligand>
</feature>
<evidence type="ECO:0000259" key="17">
    <source>
        <dbReference type="Pfam" id="PF01435"/>
    </source>
</evidence>
<comment type="catalytic activity">
    <reaction evidence="11 15">
        <text>Hydrolyzes the peptide bond -P2-(S-farnesyl or geranylgeranyl)C-P1'-P2'-P3'-COOH where P1' and P2' are amino acids with aliphatic side chains and P3' is any C-terminal residue.</text>
        <dbReference type="EC" id="3.4.24.84"/>
    </reaction>
</comment>
<evidence type="ECO:0000256" key="15">
    <source>
        <dbReference type="RuleBase" id="RU366005"/>
    </source>
</evidence>
<feature type="domain" description="CAAX prenyl protease 1 N-terminal" evidence="18">
    <location>
        <begin position="40"/>
        <end position="223"/>
    </location>
</feature>
<evidence type="ECO:0000313" key="19">
    <source>
        <dbReference type="EMBL" id="KAK6954726.1"/>
    </source>
</evidence>